<dbReference type="PANTHER" id="PTHR46349">
    <property type="entry name" value="CINGULIN-LIKE PROTEIN 1-RELATED"/>
    <property type="match status" value="1"/>
</dbReference>
<evidence type="ECO:0000256" key="8">
    <source>
        <dbReference type="SAM" id="Coils"/>
    </source>
</evidence>
<accession>A0ABQ9WLF7</accession>
<dbReference type="Gene3D" id="6.10.250.2420">
    <property type="match status" value="1"/>
</dbReference>
<evidence type="ECO:0000256" key="2">
    <source>
        <dbReference type="ARBA" id="ARBA00022433"/>
    </source>
</evidence>
<evidence type="ECO:0000256" key="7">
    <source>
        <dbReference type="ARBA" id="ARBA00023179"/>
    </source>
</evidence>
<gene>
    <name evidence="11" type="ORF">P7K49_002954</name>
</gene>
<keyword evidence="2" id="KW-0787">Thick filament</keyword>
<evidence type="ECO:0000256" key="9">
    <source>
        <dbReference type="SAM" id="MobiDB-lite"/>
    </source>
</evidence>
<feature type="region of interest" description="Disordered" evidence="9">
    <location>
        <begin position="517"/>
        <end position="540"/>
    </location>
</feature>
<dbReference type="SUPFAM" id="SSF48097">
    <property type="entry name" value="Regulator of G-protein signaling, RGS"/>
    <property type="match status" value="1"/>
</dbReference>
<feature type="domain" description="Myosin tail" evidence="10">
    <location>
        <begin position="444"/>
        <end position="501"/>
    </location>
</feature>
<evidence type="ECO:0000313" key="11">
    <source>
        <dbReference type="EMBL" id="KAK2121568.1"/>
    </source>
</evidence>
<dbReference type="Pfam" id="PF01576">
    <property type="entry name" value="Myosin_tail_1"/>
    <property type="match status" value="2"/>
</dbReference>
<evidence type="ECO:0000256" key="5">
    <source>
        <dbReference type="ARBA" id="ARBA00023123"/>
    </source>
</evidence>
<keyword evidence="12" id="KW-1185">Reference proteome</keyword>
<dbReference type="InterPro" id="IPR036305">
    <property type="entry name" value="RGS_sf"/>
</dbReference>
<dbReference type="InterPro" id="IPR002928">
    <property type="entry name" value="Myosin_tail"/>
</dbReference>
<keyword evidence="4 8" id="KW-0175">Coiled coil</keyword>
<proteinExistence type="predicted"/>
<keyword evidence="6" id="KW-0505">Motor protein</keyword>
<organism evidence="11 12">
    <name type="scientific">Saguinus oedipus</name>
    <name type="common">Cotton-top tamarin</name>
    <name type="synonym">Oedipomidas oedipus</name>
    <dbReference type="NCBI Taxonomy" id="9490"/>
    <lineage>
        <taxon>Eukaryota</taxon>
        <taxon>Metazoa</taxon>
        <taxon>Chordata</taxon>
        <taxon>Craniata</taxon>
        <taxon>Vertebrata</taxon>
        <taxon>Euteleostomi</taxon>
        <taxon>Mammalia</taxon>
        <taxon>Eutheria</taxon>
        <taxon>Euarchontoglires</taxon>
        <taxon>Primates</taxon>
        <taxon>Haplorrhini</taxon>
        <taxon>Platyrrhini</taxon>
        <taxon>Cebidae</taxon>
        <taxon>Callitrichinae</taxon>
        <taxon>Saguinus</taxon>
    </lineage>
</organism>
<evidence type="ECO:0000256" key="4">
    <source>
        <dbReference type="ARBA" id="ARBA00023054"/>
    </source>
</evidence>
<evidence type="ECO:0000259" key="10">
    <source>
        <dbReference type="Pfam" id="PF01576"/>
    </source>
</evidence>
<feature type="region of interest" description="Disordered" evidence="9">
    <location>
        <begin position="424"/>
        <end position="450"/>
    </location>
</feature>
<name>A0ABQ9WLF7_SAGOE</name>
<evidence type="ECO:0000256" key="1">
    <source>
        <dbReference type="ARBA" id="ARBA00004657"/>
    </source>
</evidence>
<reference evidence="11 12" key="1">
    <citation type="submission" date="2023-05" db="EMBL/GenBank/DDBJ databases">
        <title>B98-5 Cell Line De Novo Hybrid Assembly: An Optical Mapping Approach.</title>
        <authorList>
            <person name="Kananen K."/>
            <person name="Auerbach J.A."/>
            <person name="Kautto E."/>
            <person name="Blachly J.S."/>
        </authorList>
    </citation>
    <scope>NUCLEOTIDE SEQUENCE [LARGE SCALE GENOMIC DNA]</scope>
    <source>
        <strain evidence="11">B95-8</strain>
        <tissue evidence="11">Cell line</tissue>
    </source>
</reference>
<comment type="caution">
    <text evidence="11">The sequence shown here is derived from an EMBL/GenBank/DDBJ whole genome shotgun (WGS) entry which is preliminary data.</text>
</comment>
<evidence type="ECO:0000256" key="3">
    <source>
        <dbReference type="ARBA" id="ARBA00022490"/>
    </source>
</evidence>
<evidence type="ECO:0000256" key="6">
    <source>
        <dbReference type="ARBA" id="ARBA00023175"/>
    </source>
</evidence>
<evidence type="ECO:0000313" key="12">
    <source>
        <dbReference type="Proteomes" id="UP001266305"/>
    </source>
</evidence>
<dbReference type="EMBL" id="JASSZA010000001">
    <property type="protein sequence ID" value="KAK2121568.1"/>
    <property type="molecule type" value="Genomic_DNA"/>
</dbReference>
<comment type="subcellular location">
    <subcellularLocation>
        <location evidence="1">Cytoplasm</location>
        <location evidence="1">Myofibril</location>
    </subcellularLocation>
</comment>
<keyword evidence="5" id="KW-0518">Myosin</keyword>
<dbReference type="PANTHER" id="PTHR46349:SF7">
    <property type="entry name" value="MYOSIN TAIL DOMAIN-CONTAINING PROTEIN"/>
    <property type="match status" value="1"/>
</dbReference>
<dbReference type="Proteomes" id="UP001266305">
    <property type="component" value="Unassembled WGS sequence"/>
</dbReference>
<feature type="coiled-coil region" evidence="8">
    <location>
        <begin position="40"/>
        <end position="415"/>
    </location>
</feature>
<keyword evidence="3" id="KW-0963">Cytoplasm</keyword>
<sequence>MVPLSQLLAEEKTISAKYAEERDWAGADDEAREKTKVLSLARALEEAMEQDAELERLNKQFCVEMEDLMSSKGKSVHELRKFKRTLEQHVEKIKTQLEELEDELQATEDAKLRLEVNLQVRKAQFERDLQGRDEQSEKKQQLVRQVREMEAELEDERKQRSIAVAARKKLEMDLEAHINLANKNGDEAIKQMQKLQAQIKDCMHELDDTRASREEVLAQAKENERKLKSMAAQMIQLQEELAAAERAKRQAQQERDELAEEIANSSRKGALAARIMQLEEELEEEQDNTELIIDCLKKAKLQIDQINTDLNLERSHAQKNENARQQLERQNKELKVKLQEMEGTVKSKYKASITALEAKITQLEEQLDHETKERQAACKRVHQTEKKLKDMLLQVEDERRNAEQYKDQVRALGASRGAEGRAVGLAGHTPRAPNQGPTSHPSPQDDKASTRLKQLKRQLEEAEEEARRANASCWKLQRELEDTTETADAMNREVSSLKNKLRRGDLPFVVPRLMAQKGAADCSDEEVDGKVDGAEAKSAE</sequence>
<feature type="compositionally biased region" description="Basic and acidic residues" evidence="9">
    <location>
        <begin position="528"/>
        <end position="540"/>
    </location>
</feature>
<keyword evidence="7" id="KW-0514">Muscle protein</keyword>
<feature type="domain" description="Myosin tail" evidence="10">
    <location>
        <begin position="5"/>
        <end position="410"/>
    </location>
</feature>
<protein>
    <recommendedName>
        <fullName evidence="10">Myosin tail domain-containing protein</fullName>
    </recommendedName>
</protein>